<evidence type="ECO:0000313" key="1">
    <source>
        <dbReference type="EMBL" id="SMR00553.1"/>
    </source>
</evidence>
<dbReference type="Proteomes" id="UP000195953">
    <property type="component" value="Chromosome 1"/>
</dbReference>
<dbReference type="eggNOG" id="COG3537">
    <property type="taxonomic scope" value="Bacteria"/>
</dbReference>
<organism evidence="2 4">
    <name type="scientific">Xanthomonas fragariae</name>
    <dbReference type="NCBI Taxonomy" id="48664"/>
    <lineage>
        <taxon>Bacteria</taxon>
        <taxon>Pseudomonadati</taxon>
        <taxon>Pseudomonadota</taxon>
        <taxon>Gammaproteobacteria</taxon>
        <taxon>Lysobacterales</taxon>
        <taxon>Lysobacteraceae</taxon>
        <taxon>Xanthomonas</taxon>
    </lineage>
</organism>
<protein>
    <submittedName>
        <fullName evidence="2">Alpha-1,2-mannosidase</fullName>
    </submittedName>
</protein>
<evidence type="ECO:0000313" key="3">
    <source>
        <dbReference type="Proteomes" id="UP000195877"/>
    </source>
</evidence>
<name>A0A1Y6HEU9_9XANT</name>
<dbReference type="STRING" id="48664.BER92_03245"/>
<gene>
    <name evidence="2" type="ORF">PD5205_00678</name>
    <name evidence="1" type="ORF">PD885_03332</name>
</gene>
<accession>A0A1Y6HEU9</accession>
<evidence type="ECO:0000313" key="4">
    <source>
        <dbReference type="Proteomes" id="UP000195953"/>
    </source>
</evidence>
<reference evidence="1 3" key="2">
    <citation type="submission" date="2017-05" db="EMBL/GenBank/DDBJ databases">
        <authorList>
            <person name="Blom J."/>
        </authorList>
    </citation>
    <scope>NUCLEOTIDE SEQUENCE [LARGE SCALE GENOMIC DNA]</scope>
    <source>
        <strain evidence="1">PD885</strain>
    </source>
</reference>
<sequence length="147" mass="15544">MCTLEYVTGKRSAPLQDLLGEGARIAPADGGDVAALHDDDAGTVAAEPSAFAPTLKGLEHGAATLYAYTHGNAAIAASGWTLEARAAGGAWKVVDQRREKAFEWPLQTRPFRIATPSVYAAYRLRLNAPEKVQLAQIELLGVAAATR</sequence>
<dbReference type="KEGG" id="xfr:BER92_03245"/>
<dbReference type="EMBL" id="LT853885">
    <property type="protein sequence ID" value="SMR01998.1"/>
    <property type="molecule type" value="Genomic_DNA"/>
</dbReference>
<dbReference type="EMBL" id="LT853882">
    <property type="protein sequence ID" value="SMR00553.1"/>
    <property type="molecule type" value="Genomic_DNA"/>
</dbReference>
<reference evidence="2 4" key="1">
    <citation type="submission" date="2017-05" db="EMBL/GenBank/DDBJ databases">
        <authorList>
            <person name="Song R."/>
            <person name="Chenine A.L."/>
            <person name="Ruprecht R.M."/>
        </authorList>
    </citation>
    <scope>NUCLEOTIDE SEQUENCE [LARGE SCALE GENOMIC DNA]</scope>
    <source>
        <strain evidence="2">PD5205</strain>
    </source>
</reference>
<proteinExistence type="predicted"/>
<evidence type="ECO:0000313" key="2">
    <source>
        <dbReference type="EMBL" id="SMR01998.1"/>
    </source>
</evidence>
<dbReference type="AlphaFoldDB" id="A0A1Y6HEU9"/>
<keyword evidence="3" id="KW-1185">Reference proteome</keyword>
<dbReference type="Proteomes" id="UP000195877">
    <property type="component" value="Chromosome 1"/>
</dbReference>